<sequence length="284" mass="32622">MDFVPFDFIDDVHHQFSRFTYKPTNGIFSLWTRAQRMDLAELSSNWSEPYEKRIVSARIHNTRDLSLVICFAFGSISCKLIHNEQPVEFKSWNKRKDELVKIVLKTDDFGNTREIDCEVLGEIKKILEENQYPVSLVQANCRKSNLSLNSTQRSRIAHITASILSVQFLNVSGDDFVGNYVFKKLQTKTTGGISSCMENRQSSSLVESVKNGFVMHFEGYVDAYEELLEALDSKDWTGWICVDPRMKSSVEDRGLFAQGWKVSYCGEEEHDWLKVGWSAGRRDA</sequence>
<name>A0A4U5NFP3_STECR</name>
<evidence type="ECO:0000313" key="1">
    <source>
        <dbReference type="EMBL" id="TKR81857.1"/>
    </source>
</evidence>
<dbReference type="EMBL" id="AZBU02000004">
    <property type="protein sequence ID" value="TKR81857.1"/>
    <property type="molecule type" value="Genomic_DNA"/>
</dbReference>
<reference evidence="1 2" key="1">
    <citation type="journal article" date="2015" name="Genome Biol.">
        <title>Comparative genomics of Steinernema reveals deeply conserved gene regulatory networks.</title>
        <authorList>
            <person name="Dillman A.R."/>
            <person name="Macchietto M."/>
            <person name="Porter C.F."/>
            <person name="Rogers A."/>
            <person name="Williams B."/>
            <person name="Antoshechkin I."/>
            <person name="Lee M.M."/>
            <person name="Goodwin Z."/>
            <person name="Lu X."/>
            <person name="Lewis E.E."/>
            <person name="Goodrich-Blair H."/>
            <person name="Stock S.P."/>
            <person name="Adams B.J."/>
            <person name="Sternberg P.W."/>
            <person name="Mortazavi A."/>
        </authorList>
    </citation>
    <scope>NUCLEOTIDE SEQUENCE [LARGE SCALE GENOMIC DNA]</scope>
    <source>
        <strain evidence="1 2">ALL</strain>
    </source>
</reference>
<keyword evidence="2" id="KW-1185">Reference proteome</keyword>
<reference evidence="1 2" key="2">
    <citation type="journal article" date="2019" name="G3 (Bethesda)">
        <title>Hybrid Assembly of the Genome of the Entomopathogenic Nematode Steinernema carpocapsae Identifies the X-Chromosome.</title>
        <authorList>
            <person name="Serra L."/>
            <person name="Macchietto M."/>
            <person name="Macias-Munoz A."/>
            <person name="McGill C.J."/>
            <person name="Rodriguez I.M."/>
            <person name="Rodriguez B."/>
            <person name="Murad R."/>
            <person name="Mortazavi A."/>
        </authorList>
    </citation>
    <scope>NUCLEOTIDE SEQUENCE [LARGE SCALE GENOMIC DNA]</scope>
    <source>
        <strain evidence="1 2">ALL</strain>
    </source>
</reference>
<evidence type="ECO:0000313" key="2">
    <source>
        <dbReference type="Proteomes" id="UP000298663"/>
    </source>
</evidence>
<comment type="caution">
    <text evidence="1">The sequence shown here is derived from an EMBL/GenBank/DDBJ whole genome shotgun (WGS) entry which is preliminary data.</text>
</comment>
<accession>A0A4U5NFP3</accession>
<organism evidence="1 2">
    <name type="scientific">Steinernema carpocapsae</name>
    <name type="common">Entomopathogenic nematode</name>
    <dbReference type="NCBI Taxonomy" id="34508"/>
    <lineage>
        <taxon>Eukaryota</taxon>
        <taxon>Metazoa</taxon>
        <taxon>Ecdysozoa</taxon>
        <taxon>Nematoda</taxon>
        <taxon>Chromadorea</taxon>
        <taxon>Rhabditida</taxon>
        <taxon>Tylenchina</taxon>
        <taxon>Panagrolaimomorpha</taxon>
        <taxon>Strongyloidoidea</taxon>
        <taxon>Steinernematidae</taxon>
        <taxon>Steinernema</taxon>
    </lineage>
</organism>
<dbReference type="AlphaFoldDB" id="A0A4U5NFP3"/>
<proteinExistence type="predicted"/>
<dbReference type="Proteomes" id="UP000298663">
    <property type="component" value="Unassembled WGS sequence"/>
</dbReference>
<protein>
    <submittedName>
        <fullName evidence="1">Uncharacterized protein</fullName>
    </submittedName>
</protein>
<gene>
    <name evidence="1" type="ORF">L596_015662</name>
</gene>